<name>A0A372NY64_9SPHI</name>
<dbReference type="AlphaFoldDB" id="A0A372NY64"/>
<accession>A0A372NY64</accession>
<evidence type="ECO:0000313" key="2">
    <source>
        <dbReference type="Proteomes" id="UP000264217"/>
    </source>
</evidence>
<evidence type="ECO:0000313" key="1">
    <source>
        <dbReference type="EMBL" id="RFZ95056.1"/>
    </source>
</evidence>
<sequence>MQAFCLRKLKAYFIWGRSYAVAKLRPVGGYPSAKELNKYQAMSLRAIAWQSPRMQIKRDEIAASPAASSQ</sequence>
<dbReference type="Proteomes" id="UP000264217">
    <property type="component" value="Unassembled WGS sequence"/>
</dbReference>
<organism evidence="1 2">
    <name type="scientific">Mucilaginibacter conchicola</name>
    <dbReference type="NCBI Taxonomy" id="2303333"/>
    <lineage>
        <taxon>Bacteria</taxon>
        <taxon>Pseudomonadati</taxon>
        <taxon>Bacteroidota</taxon>
        <taxon>Sphingobacteriia</taxon>
        <taxon>Sphingobacteriales</taxon>
        <taxon>Sphingobacteriaceae</taxon>
        <taxon>Mucilaginibacter</taxon>
    </lineage>
</organism>
<reference evidence="1 2" key="1">
    <citation type="submission" date="2018-08" db="EMBL/GenBank/DDBJ databases">
        <title>Mucilaginibacter sp. MYSH2.</title>
        <authorList>
            <person name="Seo T."/>
        </authorList>
    </citation>
    <scope>NUCLEOTIDE SEQUENCE [LARGE SCALE GENOMIC DNA]</scope>
    <source>
        <strain evidence="1 2">MYSH2</strain>
    </source>
</reference>
<protein>
    <submittedName>
        <fullName evidence="1">Uncharacterized protein</fullName>
    </submittedName>
</protein>
<gene>
    <name evidence="1" type="ORF">D0C36_05890</name>
</gene>
<comment type="caution">
    <text evidence="1">The sequence shown here is derived from an EMBL/GenBank/DDBJ whole genome shotgun (WGS) entry which is preliminary data.</text>
</comment>
<dbReference type="EMBL" id="QWDC01000001">
    <property type="protein sequence ID" value="RFZ95056.1"/>
    <property type="molecule type" value="Genomic_DNA"/>
</dbReference>
<proteinExistence type="predicted"/>
<keyword evidence="2" id="KW-1185">Reference proteome</keyword>